<dbReference type="EMBL" id="WTYY01000005">
    <property type="protein sequence ID" value="MXO89139.1"/>
    <property type="molecule type" value="Genomic_DNA"/>
</dbReference>
<feature type="transmembrane region" description="Helical" evidence="1">
    <location>
        <begin position="124"/>
        <end position="146"/>
    </location>
</feature>
<feature type="transmembrane region" description="Helical" evidence="1">
    <location>
        <begin position="66"/>
        <end position="87"/>
    </location>
</feature>
<accession>A0A844ZUB1</accession>
<keyword evidence="1" id="KW-0472">Membrane</keyword>
<comment type="caution">
    <text evidence="2">The sequence shown here is derived from an EMBL/GenBank/DDBJ whole genome shotgun (WGS) entry which is preliminary data.</text>
</comment>
<evidence type="ECO:0000256" key="1">
    <source>
        <dbReference type="SAM" id="Phobius"/>
    </source>
</evidence>
<feature type="transmembrane region" description="Helical" evidence="1">
    <location>
        <begin position="99"/>
        <end position="117"/>
    </location>
</feature>
<dbReference type="Proteomes" id="UP000435243">
    <property type="component" value="Unassembled WGS sequence"/>
</dbReference>
<gene>
    <name evidence="2" type="ORF">GRI32_10340</name>
</gene>
<organism evidence="2 3">
    <name type="scientific">Alteraurantiacibacter aestuarii</name>
    <dbReference type="NCBI Taxonomy" id="650004"/>
    <lineage>
        <taxon>Bacteria</taxon>
        <taxon>Pseudomonadati</taxon>
        <taxon>Pseudomonadota</taxon>
        <taxon>Alphaproteobacteria</taxon>
        <taxon>Sphingomonadales</taxon>
        <taxon>Erythrobacteraceae</taxon>
        <taxon>Alteraurantiacibacter</taxon>
    </lineage>
</organism>
<proteinExistence type="predicted"/>
<name>A0A844ZUB1_9SPHN</name>
<feature type="transmembrane region" description="Helical" evidence="1">
    <location>
        <begin position="152"/>
        <end position="170"/>
    </location>
</feature>
<feature type="transmembrane region" description="Helical" evidence="1">
    <location>
        <begin position="39"/>
        <end position="59"/>
    </location>
</feature>
<sequence>MRAEFHVAVLEGRPFAFAAGCLVAAWSEMPNHGEGRLVLTNYAVALGLLIPMAVLQFALAFGSSSVFFGGEAFSSVLLAGATHHPLLASSQIKAAPCLLALWLMLGTGHLHLAWALVERNWARVVKVSAFVGATLVALFIITGALFLDETFVILQAAALAIELSVLIVVARQHARIFPNADAEIPAR</sequence>
<protein>
    <submittedName>
        <fullName evidence="2">Uncharacterized protein</fullName>
    </submittedName>
</protein>
<evidence type="ECO:0000313" key="2">
    <source>
        <dbReference type="EMBL" id="MXO89139.1"/>
    </source>
</evidence>
<keyword evidence="3" id="KW-1185">Reference proteome</keyword>
<reference evidence="2 3" key="1">
    <citation type="submission" date="2019-12" db="EMBL/GenBank/DDBJ databases">
        <title>Genomic-based taxomic classification of the family Erythrobacteraceae.</title>
        <authorList>
            <person name="Xu L."/>
        </authorList>
    </citation>
    <scope>NUCLEOTIDE SEQUENCE [LARGE SCALE GENOMIC DNA]</scope>
    <source>
        <strain evidence="2 3">JCM 16339</strain>
    </source>
</reference>
<keyword evidence="1" id="KW-0812">Transmembrane</keyword>
<evidence type="ECO:0000313" key="3">
    <source>
        <dbReference type="Proteomes" id="UP000435243"/>
    </source>
</evidence>
<dbReference type="OrthoDB" id="7561456at2"/>
<feature type="transmembrane region" description="Helical" evidence="1">
    <location>
        <begin position="7"/>
        <end position="27"/>
    </location>
</feature>
<dbReference type="AlphaFoldDB" id="A0A844ZUB1"/>
<keyword evidence="1" id="KW-1133">Transmembrane helix</keyword>
<dbReference type="RefSeq" id="WP_160591958.1">
    <property type="nucleotide sequence ID" value="NZ_BAAAFP010000001.1"/>
</dbReference>